<evidence type="ECO:0000313" key="2">
    <source>
        <dbReference type="Proteomes" id="UP000828390"/>
    </source>
</evidence>
<dbReference type="EMBL" id="JAIWYP010000006">
    <property type="protein sequence ID" value="KAH3803870.1"/>
    <property type="molecule type" value="Genomic_DNA"/>
</dbReference>
<accession>A0A9D4J9T9</accession>
<protein>
    <submittedName>
        <fullName evidence="1">Uncharacterized protein</fullName>
    </submittedName>
</protein>
<dbReference type="AlphaFoldDB" id="A0A9D4J9T9"/>
<evidence type="ECO:0000313" key="1">
    <source>
        <dbReference type="EMBL" id="KAH3803870.1"/>
    </source>
</evidence>
<sequence length="127" mass="14647">MTNRPDPKSDCSQWSILAFVKQARRSLRTVPFAGPILIRKNGCLYQFHTFSKGHGGCGRYQPTIRRMGLELTCEWKKTNEETQEKKIVLTAERVYEVFKRISDEECIVLGMCIVMKVVGVYICNKQL</sequence>
<gene>
    <name evidence="1" type="ORF">DPMN_132140</name>
</gene>
<dbReference type="Proteomes" id="UP000828390">
    <property type="component" value="Unassembled WGS sequence"/>
</dbReference>
<keyword evidence="2" id="KW-1185">Reference proteome</keyword>
<dbReference type="SUPFAM" id="SSF64484">
    <property type="entry name" value="beta and beta-prime subunits of DNA dependent RNA-polymerase"/>
    <property type="match status" value="1"/>
</dbReference>
<name>A0A9D4J9T9_DREPO</name>
<reference evidence="1" key="2">
    <citation type="submission" date="2020-11" db="EMBL/GenBank/DDBJ databases">
        <authorList>
            <person name="McCartney M.A."/>
            <person name="Auch B."/>
            <person name="Kono T."/>
            <person name="Mallez S."/>
            <person name="Becker A."/>
            <person name="Gohl D.M."/>
            <person name="Silverstein K.A.T."/>
            <person name="Koren S."/>
            <person name="Bechman K.B."/>
            <person name="Herman A."/>
            <person name="Abrahante J.E."/>
            <person name="Garbe J."/>
        </authorList>
    </citation>
    <scope>NUCLEOTIDE SEQUENCE</scope>
    <source>
        <strain evidence="1">Duluth1</strain>
        <tissue evidence="1">Whole animal</tissue>
    </source>
</reference>
<organism evidence="1 2">
    <name type="scientific">Dreissena polymorpha</name>
    <name type="common">Zebra mussel</name>
    <name type="synonym">Mytilus polymorpha</name>
    <dbReference type="NCBI Taxonomy" id="45954"/>
    <lineage>
        <taxon>Eukaryota</taxon>
        <taxon>Metazoa</taxon>
        <taxon>Spiralia</taxon>
        <taxon>Lophotrochozoa</taxon>
        <taxon>Mollusca</taxon>
        <taxon>Bivalvia</taxon>
        <taxon>Autobranchia</taxon>
        <taxon>Heteroconchia</taxon>
        <taxon>Euheterodonta</taxon>
        <taxon>Imparidentia</taxon>
        <taxon>Neoheterodontei</taxon>
        <taxon>Myida</taxon>
        <taxon>Dreissenoidea</taxon>
        <taxon>Dreissenidae</taxon>
        <taxon>Dreissena</taxon>
    </lineage>
</organism>
<comment type="caution">
    <text evidence="1">The sequence shown here is derived from an EMBL/GenBank/DDBJ whole genome shotgun (WGS) entry which is preliminary data.</text>
</comment>
<reference evidence="1" key="1">
    <citation type="journal article" date="2019" name="bioRxiv">
        <title>The Genome of the Zebra Mussel, Dreissena polymorpha: A Resource for Invasive Species Research.</title>
        <authorList>
            <person name="McCartney M.A."/>
            <person name="Auch B."/>
            <person name="Kono T."/>
            <person name="Mallez S."/>
            <person name="Zhang Y."/>
            <person name="Obille A."/>
            <person name="Becker A."/>
            <person name="Abrahante J.E."/>
            <person name="Garbe J."/>
            <person name="Badalamenti J.P."/>
            <person name="Herman A."/>
            <person name="Mangelson H."/>
            <person name="Liachko I."/>
            <person name="Sullivan S."/>
            <person name="Sone E.D."/>
            <person name="Koren S."/>
            <person name="Silverstein K.A.T."/>
            <person name="Beckman K.B."/>
            <person name="Gohl D.M."/>
        </authorList>
    </citation>
    <scope>NUCLEOTIDE SEQUENCE</scope>
    <source>
        <strain evidence="1">Duluth1</strain>
        <tissue evidence="1">Whole animal</tissue>
    </source>
</reference>
<proteinExistence type="predicted"/>